<dbReference type="PROSITE" id="PS00678">
    <property type="entry name" value="WD_REPEATS_1"/>
    <property type="match status" value="4"/>
</dbReference>
<evidence type="ECO:0000313" key="5">
    <source>
        <dbReference type="EMBL" id="KAG9391855.1"/>
    </source>
</evidence>
<keyword evidence="6" id="KW-1185">Reference proteome</keyword>
<protein>
    <submittedName>
        <fullName evidence="5">HET-E</fullName>
    </submittedName>
</protein>
<dbReference type="InterPro" id="IPR011047">
    <property type="entry name" value="Quinoprotein_ADH-like_sf"/>
</dbReference>
<dbReference type="CDD" id="cd00200">
    <property type="entry name" value="WD40"/>
    <property type="match status" value="1"/>
</dbReference>
<dbReference type="SUPFAM" id="SSF50998">
    <property type="entry name" value="Quinoprotein alcohol dehydrogenase-like"/>
    <property type="match status" value="1"/>
</dbReference>
<evidence type="ECO:0000256" key="1">
    <source>
        <dbReference type="ARBA" id="ARBA00022574"/>
    </source>
</evidence>
<comment type="caution">
    <text evidence="5">The sequence shown here is derived from an EMBL/GenBank/DDBJ whole genome shotgun (WGS) entry which is preliminary data.</text>
</comment>
<feature type="compositionally biased region" description="Basic residues" evidence="4">
    <location>
        <begin position="304"/>
        <end position="315"/>
    </location>
</feature>
<dbReference type="InterPro" id="IPR015943">
    <property type="entry name" value="WD40/YVTN_repeat-like_dom_sf"/>
</dbReference>
<evidence type="ECO:0000313" key="6">
    <source>
        <dbReference type="Proteomes" id="UP000717585"/>
    </source>
</evidence>
<feature type="compositionally biased region" description="Polar residues" evidence="4">
    <location>
        <begin position="386"/>
        <end position="397"/>
    </location>
</feature>
<dbReference type="PROSITE" id="PS50294">
    <property type="entry name" value="WD_REPEATS_REGION"/>
    <property type="match status" value="5"/>
</dbReference>
<dbReference type="Pfam" id="PF00400">
    <property type="entry name" value="WD40"/>
    <property type="match status" value="7"/>
</dbReference>
<evidence type="ECO:0000256" key="2">
    <source>
        <dbReference type="ARBA" id="ARBA00022737"/>
    </source>
</evidence>
<proteinExistence type="predicted"/>
<feature type="region of interest" description="Disordered" evidence="4">
    <location>
        <begin position="286"/>
        <end position="328"/>
    </location>
</feature>
<dbReference type="PROSITE" id="PS50082">
    <property type="entry name" value="WD_REPEATS_2"/>
    <property type="match status" value="5"/>
</dbReference>
<sequence length="1309" mass="142029">MVNNGHEMSSVSPFGPTTVHDGGHSASYESASLPFLDILIQMQEFAGIAMPVPGNDLNEAHNRAANVPPRGTRNTGQTNGTVTAVVYPLVPSQRSLPIQVDLAELLTGALLEHKFKVMKEAKWRQGAQKALLYVRMLLGRGNAPGNTDRVLPSKLDVDVDASGMTPKQRNRAKNAILRDEIDAVMAEINDLQVALGHAKRDISGALSGFDGSTMEAVPYPAETREDPEEAAKKTPGVIRQRHYDLSLVNSHLRGQIAALDWVLGQLGVECPPLDAPVAEVEPVDLEQPSSELHGAAFETEAGRLRKVKQREKTKRTTTTNTAIEDQNTELQSTLAGRVASLSEALRRHTPCPVTRRYDGDDDNWPSKRAPDVDDDAADESGRSPGSHFSGSQGSNPDFSESAILLESAIGWLRDMEVGLVDAGSEGSRQALVDAYRRSLAVTADVPGDIPTLLRHVYSRHVGGVMPSVQKPEVIEPTPADLDELSAMLDAIPELKPEAQTLLDRARSILTDGPPLSMNVELDENMELPDALHTLLQGTAWAILMEAGADPDLNGPSADPSQASQTTRDPYTVADKLVWFLCKKFYFCNQVALTNGFFRDESFDPQHPGDIHSMLHRFNAGRLFEFRTTFGEVDRYQRVHVPPILEHHGLGTHSILLVTTSGVYGFCRDTIPPGFNEQDPRRRMARPARVAFLHCPEVHEYVAGIRDWHRHGLVIDHHRDWTAILTPVGAVSLGNKGLIDESVPEADVCMFHPMALPDGFIPNGIVSTAQSVVLTMGDWQIVGSDIGAIGSNDQRGSFTDLPFWVEWAHSNNDFSLLGSRQQVMFVGRSTPAMTASGLLPESTGDFASSLHFPSGTERFAMHPLLVALVADGSTRIVKDVSDDTNTRVLTASITAKASAVVFSPSTFEQTVFVKTDDGWLRVDLASPSADQIAELPAKLGYETVELDSAPTASDLSMDQVERQVNGVTLDSGDKPLVTIEDQQTWPKTTDHAIDESIYTYRGHAASNWASVVAVAMLPDGSVASSSWDQTLRIWDATGQCRLNVPTGEQIWDVAASPDGKLLVTGGLKTVQVWSAETGELIGKPLVGHNKWIVGIALSPDKTLAASSSGDGAIIAWDLARNRMAWRGMDHGKQTNCVAISPNSKLIASGSDDRTIKLWDAASGAVIQTLEEQGGSVFCVAFSPDSTLLASCGYERFVRIWDVATGACLARFEEGAHTQFVRGLRFSPDGRMIASSSRDATIKLWDVATGKCMRTLRGHAQNVRRVDFSQDGSTLVSSSMDKTAKLWDLKGLDVRGVTEETQVDLAGEALV</sequence>
<dbReference type="Gene3D" id="2.130.10.10">
    <property type="entry name" value="YVTN repeat-like/Quinoprotein amine dehydrogenase"/>
    <property type="match status" value="3"/>
</dbReference>
<dbReference type="InterPro" id="IPR019775">
    <property type="entry name" value="WD40_repeat_CS"/>
</dbReference>
<feature type="region of interest" description="Disordered" evidence="4">
    <location>
        <begin position="1"/>
        <end position="25"/>
    </location>
</feature>
<dbReference type="SMART" id="SM00320">
    <property type="entry name" value="WD40"/>
    <property type="match status" value="7"/>
</dbReference>
<keyword evidence="1 3" id="KW-0853">WD repeat</keyword>
<accession>A0A8J6E8G1</accession>
<dbReference type="OrthoDB" id="427795at2759"/>
<dbReference type="EMBL" id="JAHDYR010000048">
    <property type="protein sequence ID" value="KAG9391855.1"/>
    <property type="molecule type" value="Genomic_DNA"/>
</dbReference>
<dbReference type="Proteomes" id="UP000717585">
    <property type="component" value="Unassembled WGS sequence"/>
</dbReference>
<reference evidence="5" key="1">
    <citation type="submission" date="2021-05" db="EMBL/GenBank/DDBJ databases">
        <title>A free-living protist that lacks canonical eukaryotic 1 DNA replication and segregation systems.</title>
        <authorList>
            <person name="Salas-Leiva D.E."/>
            <person name="Tromer E.C."/>
            <person name="Curtis B.A."/>
            <person name="Jerlstrom-Hultqvist J."/>
            <person name="Kolisko M."/>
            <person name="Yi Z."/>
            <person name="Salas-Leiva J.S."/>
            <person name="Gallot-Lavallee L."/>
            <person name="Kops G.J.P.L."/>
            <person name="Archibald J.M."/>
            <person name="Simpson A.G.B."/>
            <person name="Roger A.J."/>
        </authorList>
    </citation>
    <scope>NUCLEOTIDE SEQUENCE</scope>
    <source>
        <strain evidence="5">BICM</strain>
    </source>
</reference>
<gene>
    <name evidence="5" type="ORF">J8273_6868</name>
</gene>
<feature type="repeat" description="WD" evidence="3">
    <location>
        <begin position="1254"/>
        <end position="1288"/>
    </location>
</feature>
<name>A0A8J6E8G1_9EUKA</name>
<feature type="repeat" description="WD" evidence="3">
    <location>
        <begin position="1084"/>
        <end position="1125"/>
    </location>
</feature>
<feature type="repeat" description="WD" evidence="3">
    <location>
        <begin position="1212"/>
        <end position="1253"/>
    </location>
</feature>
<dbReference type="PANTHER" id="PTHR19848">
    <property type="entry name" value="WD40 REPEAT PROTEIN"/>
    <property type="match status" value="1"/>
</dbReference>
<dbReference type="InterPro" id="IPR001680">
    <property type="entry name" value="WD40_rpt"/>
</dbReference>
<evidence type="ECO:0000256" key="3">
    <source>
        <dbReference type="PROSITE-ProRule" id="PRU00221"/>
    </source>
</evidence>
<feature type="region of interest" description="Disordered" evidence="4">
    <location>
        <begin position="351"/>
        <end position="397"/>
    </location>
</feature>
<evidence type="ECO:0000256" key="4">
    <source>
        <dbReference type="SAM" id="MobiDB-lite"/>
    </source>
</evidence>
<dbReference type="SUPFAM" id="SSF63829">
    <property type="entry name" value="Calcium-dependent phosphotriesterase"/>
    <property type="match status" value="1"/>
</dbReference>
<feature type="repeat" description="WD" evidence="3">
    <location>
        <begin position="1126"/>
        <end position="1167"/>
    </location>
</feature>
<dbReference type="InterPro" id="IPR020472">
    <property type="entry name" value="WD40_PAC1"/>
</dbReference>
<feature type="repeat" description="WD" evidence="3">
    <location>
        <begin position="1168"/>
        <end position="1209"/>
    </location>
</feature>
<keyword evidence="2" id="KW-0677">Repeat</keyword>
<organism evidence="5 6">
    <name type="scientific">Carpediemonas membranifera</name>
    <dbReference type="NCBI Taxonomy" id="201153"/>
    <lineage>
        <taxon>Eukaryota</taxon>
        <taxon>Metamonada</taxon>
        <taxon>Carpediemonas-like organisms</taxon>
        <taxon>Carpediemonas</taxon>
    </lineage>
</organism>
<dbReference type="PRINTS" id="PR00320">
    <property type="entry name" value="GPROTEINBRPT"/>
</dbReference>
<dbReference type="PANTHER" id="PTHR19848:SF8">
    <property type="entry name" value="F-BOX AND WD REPEAT DOMAIN CONTAINING 7"/>
    <property type="match status" value="1"/>
</dbReference>
<feature type="compositionally biased region" description="Polar residues" evidence="4">
    <location>
        <begin position="1"/>
        <end position="12"/>
    </location>
</feature>